<dbReference type="Proteomes" id="UP000679848">
    <property type="component" value="Chromosome"/>
</dbReference>
<evidence type="ECO:0000313" key="1">
    <source>
        <dbReference type="EMBL" id="BCK85140.1"/>
    </source>
</evidence>
<evidence type="ECO:0000313" key="2">
    <source>
        <dbReference type="Proteomes" id="UP000679848"/>
    </source>
</evidence>
<gene>
    <name evidence="1" type="ORF">MM59RIKEN_24590</name>
</gene>
<dbReference type="RefSeq" id="WP_213543394.1">
    <property type="nucleotide sequence ID" value="NZ_AP023420.1"/>
</dbReference>
<organism evidence="1 2">
    <name type="scientific">Pusillibacter faecalis</name>
    <dbReference type="NCBI Taxonomy" id="2714358"/>
    <lineage>
        <taxon>Bacteria</taxon>
        <taxon>Bacillati</taxon>
        <taxon>Bacillota</taxon>
        <taxon>Clostridia</taxon>
        <taxon>Eubacteriales</taxon>
        <taxon>Oscillospiraceae</taxon>
        <taxon>Pusillibacter</taxon>
    </lineage>
</organism>
<keyword evidence="2" id="KW-1185">Reference proteome</keyword>
<accession>A0A810QA68</accession>
<dbReference type="InterPro" id="IPR017587">
    <property type="entry name" value="YqeC"/>
</dbReference>
<proteinExistence type="predicted"/>
<dbReference type="EMBL" id="AP023420">
    <property type="protein sequence ID" value="BCK85140.1"/>
    <property type="molecule type" value="Genomic_DNA"/>
</dbReference>
<sequence>MRLAAQLRIFTGVTAVIGSGGKTMLLRTLGEELAASGRVLLCTTTKIFPFPGLPCARTAAELDQQRRSHRLMCAGSPVADAGKLTAPSVPLEMLTAWFDYILVEADGAAGRPLKAHAPHEPVIPPEAGRIICVVGAAGFGLPIAEAAHRPELYARLAGVQPWTPATPETVAAVLKAERLYQTLYINQVETAETRAAALALAAQLEGPVLAGSLQKEAYFTCSC</sequence>
<dbReference type="AlphaFoldDB" id="A0A810QA68"/>
<protein>
    <recommendedName>
        <fullName evidence="3">Selenium-dependent hydroxylase accessory protein YqeC</fullName>
    </recommendedName>
</protein>
<dbReference type="Pfam" id="PF19842">
    <property type="entry name" value="YqeC"/>
    <property type="match status" value="1"/>
</dbReference>
<name>A0A810QA68_9FIRM</name>
<dbReference type="KEGG" id="pfaa:MM59RIKEN_24590"/>
<evidence type="ECO:0008006" key="3">
    <source>
        <dbReference type="Google" id="ProtNLM"/>
    </source>
</evidence>
<reference evidence="1" key="1">
    <citation type="submission" date="2020-09" db="EMBL/GenBank/DDBJ databases">
        <title>New species isolated from human feces.</title>
        <authorList>
            <person name="Kitahara M."/>
            <person name="Shigeno Y."/>
            <person name="Shime M."/>
            <person name="Matsumoto Y."/>
            <person name="Nakamura S."/>
            <person name="Motooka D."/>
            <person name="Fukuoka S."/>
            <person name="Nishikawa H."/>
            <person name="Benno Y."/>
        </authorList>
    </citation>
    <scope>NUCLEOTIDE SEQUENCE</scope>
    <source>
        <strain evidence="1">MM59</strain>
    </source>
</reference>
<dbReference type="NCBIfam" id="TIGR03172">
    <property type="entry name" value="selenium cofactor biosynthesis protein YqeC"/>
    <property type="match status" value="1"/>
</dbReference>